<reference evidence="4" key="2">
    <citation type="journal article" date="2018" name="Data Brief">
        <title>Genome sequence data from 17 accessions of Ensete ventricosum, a staple food crop for millions in Ethiopia.</title>
        <authorList>
            <person name="Yemataw Z."/>
            <person name="Muzemil S."/>
            <person name="Ambachew D."/>
            <person name="Tripathi L."/>
            <person name="Tesfaye K."/>
            <person name="Chala A."/>
            <person name="Farbos A."/>
            <person name="O'Neill P."/>
            <person name="Moore K."/>
            <person name="Grant M."/>
            <person name="Studholme D.J."/>
        </authorList>
    </citation>
    <scope>NUCLEOTIDE SEQUENCE [LARGE SCALE GENOMIC DNA]</scope>
    <source>
        <tissue evidence="4">Leaf</tissue>
    </source>
</reference>
<evidence type="ECO:0000313" key="5">
    <source>
        <dbReference type="Proteomes" id="UP000287651"/>
    </source>
</evidence>
<reference evidence="3 5" key="1">
    <citation type="journal article" date="2014" name="Agronomy (Basel)">
        <title>A Draft Genome Sequence for Ensete ventricosum, the Drought-Tolerant Tree Against Hunger.</title>
        <authorList>
            <person name="Harrison J."/>
            <person name="Moore K.A."/>
            <person name="Paszkiewicz K."/>
            <person name="Jones T."/>
            <person name="Grant M."/>
            <person name="Ambacheew D."/>
            <person name="Muzemil S."/>
            <person name="Studholme D.J."/>
        </authorList>
    </citation>
    <scope>NUCLEOTIDE SEQUENCE [LARGE SCALE GENOMIC DNA]</scope>
</reference>
<feature type="transmembrane region" description="Helical" evidence="1">
    <location>
        <begin position="48"/>
        <end position="66"/>
    </location>
</feature>
<evidence type="ECO:0000313" key="4">
    <source>
        <dbReference type="EMBL" id="RZR72309.1"/>
    </source>
</evidence>
<feature type="chain" id="PRO_5042714794" evidence="2">
    <location>
        <begin position="25"/>
        <end position="67"/>
    </location>
</feature>
<keyword evidence="1" id="KW-0472">Membrane</keyword>
<protein>
    <submittedName>
        <fullName evidence="3">Uncharacterized protein</fullName>
    </submittedName>
</protein>
<sequence length="67" mass="6739">METKKLAACFALIVAAASATTALAHEGHDHGAPEASPPSPGKAFAPVPALMTLVAASLLSFVASYFN</sequence>
<proteinExistence type="predicted"/>
<organism evidence="3 5">
    <name type="scientific">Ensete ventricosum</name>
    <name type="common">Abyssinian banana</name>
    <name type="synonym">Musa ensete</name>
    <dbReference type="NCBI Taxonomy" id="4639"/>
    <lineage>
        <taxon>Eukaryota</taxon>
        <taxon>Viridiplantae</taxon>
        <taxon>Streptophyta</taxon>
        <taxon>Embryophyta</taxon>
        <taxon>Tracheophyta</taxon>
        <taxon>Spermatophyta</taxon>
        <taxon>Magnoliopsida</taxon>
        <taxon>Liliopsida</taxon>
        <taxon>Zingiberales</taxon>
        <taxon>Musaceae</taxon>
        <taxon>Ensete</taxon>
    </lineage>
</organism>
<accession>A0A427ATE4</accession>
<keyword evidence="2" id="KW-0732">Signal</keyword>
<dbReference type="EMBL" id="AMZH03001380">
    <property type="protein sequence ID" value="RRT79513.1"/>
    <property type="molecule type" value="Genomic_DNA"/>
</dbReference>
<keyword evidence="1" id="KW-1133">Transmembrane helix</keyword>
<dbReference type="EMBL" id="KV875660">
    <property type="protein sequence ID" value="RZR72309.1"/>
    <property type="molecule type" value="Genomic_DNA"/>
</dbReference>
<evidence type="ECO:0000256" key="1">
    <source>
        <dbReference type="SAM" id="Phobius"/>
    </source>
</evidence>
<dbReference type="Proteomes" id="UP000290560">
    <property type="component" value="Unassembled WGS sequence"/>
</dbReference>
<keyword evidence="1" id="KW-0812">Transmembrane</keyword>
<dbReference type="AlphaFoldDB" id="A0A427ATE4"/>
<dbReference type="Proteomes" id="UP000287651">
    <property type="component" value="Unassembled WGS sequence"/>
</dbReference>
<reference evidence="3" key="3">
    <citation type="submission" date="2018-09" db="EMBL/GenBank/DDBJ databases">
        <authorList>
            <person name="Harrison J."/>
            <person name="Moore K.A."/>
            <person name="Paszkiewicz K."/>
            <person name="Jones T."/>
            <person name="Grant M."/>
            <person name="Ambacheew D."/>
            <person name="Muzemil S."/>
            <person name="Studholme D."/>
        </authorList>
    </citation>
    <scope>NUCLEOTIDE SEQUENCE</scope>
</reference>
<name>A0A427ATE4_ENSVE</name>
<gene>
    <name evidence="3" type="ORF">B296_00013394</name>
    <name evidence="4" type="ORF">BHM03_00012322</name>
</gene>
<evidence type="ECO:0000256" key="2">
    <source>
        <dbReference type="SAM" id="SignalP"/>
    </source>
</evidence>
<evidence type="ECO:0000313" key="3">
    <source>
        <dbReference type="EMBL" id="RRT79513.1"/>
    </source>
</evidence>
<feature type="signal peptide" evidence="2">
    <location>
        <begin position="1"/>
        <end position="24"/>
    </location>
</feature>